<dbReference type="SUPFAM" id="SSF50249">
    <property type="entry name" value="Nucleic acid-binding proteins"/>
    <property type="match status" value="1"/>
</dbReference>
<keyword evidence="3" id="KW-1185">Reference proteome</keyword>
<dbReference type="InterPro" id="IPR003871">
    <property type="entry name" value="RFA1B/D_OB_1st"/>
</dbReference>
<gene>
    <name evidence="2" type="ORF">CASFOL_014514</name>
</gene>
<protein>
    <recommendedName>
        <fullName evidence="1">Replication protein A 70 kDa DNA-binding subunit B/D first OB fold domain-containing protein</fullName>
    </recommendedName>
</protein>
<accession>A0ABD3DRT7</accession>
<feature type="domain" description="Replication protein A 70 kDa DNA-binding subunit B/D first OB fold" evidence="1">
    <location>
        <begin position="9"/>
        <end position="112"/>
    </location>
</feature>
<dbReference type="Pfam" id="PF02721">
    <property type="entry name" value="DUF223"/>
    <property type="match status" value="1"/>
</dbReference>
<dbReference type="PANTHER" id="PTHR47165">
    <property type="entry name" value="OS03G0429900 PROTEIN"/>
    <property type="match status" value="1"/>
</dbReference>
<evidence type="ECO:0000313" key="3">
    <source>
        <dbReference type="Proteomes" id="UP001632038"/>
    </source>
</evidence>
<proteinExistence type="predicted"/>
<dbReference type="CDD" id="cd04480">
    <property type="entry name" value="RPA1_DBD_A_like"/>
    <property type="match status" value="1"/>
</dbReference>
<dbReference type="AlphaFoldDB" id="A0ABD3DRT7"/>
<dbReference type="InterPro" id="IPR012340">
    <property type="entry name" value="NA-bd_OB-fold"/>
</dbReference>
<dbReference type="EMBL" id="JAVIJP010000016">
    <property type="protein sequence ID" value="KAL3643699.1"/>
    <property type="molecule type" value="Genomic_DNA"/>
</dbReference>
<reference evidence="3" key="1">
    <citation type="journal article" date="2024" name="IScience">
        <title>Strigolactones Initiate the Formation of Haustorium-like Structures in Castilleja.</title>
        <authorList>
            <person name="Buerger M."/>
            <person name="Peterson D."/>
            <person name="Chory J."/>
        </authorList>
    </citation>
    <scope>NUCLEOTIDE SEQUENCE [LARGE SCALE GENOMIC DNA]</scope>
</reference>
<dbReference type="Proteomes" id="UP001632038">
    <property type="component" value="Unassembled WGS sequence"/>
</dbReference>
<dbReference type="Gene3D" id="2.40.50.140">
    <property type="entry name" value="Nucleic acid-binding proteins"/>
    <property type="match status" value="1"/>
</dbReference>
<evidence type="ECO:0000313" key="2">
    <source>
        <dbReference type="EMBL" id="KAL3643699.1"/>
    </source>
</evidence>
<name>A0ABD3DRT7_9LAMI</name>
<evidence type="ECO:0000259" key="1">
    <source>
        <dbReference type="Pfam" id="PF02721"/>
    </source>
</evidence>
<comment type="caution">
    <text evidence="2">The sequence shown here is derived from an EMBL/GenBank/DDBJ whole genome shotgun (WGS) entry which is preliminary data.</text>
</comment>
<organism evidence="2 3">
    <name type="scientific">Castilleja foliolosa</name>
    <dbReference type="NCBI Taxonomy" id="1961234"/>
    <lineage>
        <taxon>Eukaryota</taxon>
        <taxon>Viridiplantae</taxon>
        <taxon>Streptophyta</taxon>
        <taxon>Embryophyta</taxon>
        <taxon>Tracheophyta</taxon>
        <taxon>Spermatophyta</taxon>
        <taxon>Magnoliopsida</taxon>
        <taxon>eudicotyledons</taxon>
        <taxon>Gunneridae</taxon>
        <taxon>Pentapetalae</taxon>
        <taxon>asterids</taxon>
        <taxon>lamiids</taxon>
        <taxon>Lamiales</taxon>
        <taxon>Orobanchaceae</taxon>
        <taxon>Pedicularideae</taxon>
        <taxon>Castillejinae</taxon>
        <taxon>Castilleja</taxon>
    </lineage>
</organism>
<dbReference type="PANTHER" id="PTHR47165:SF4">
    <property type="entry name" value="OS03G0429900 PROTEIN"/>
    <property type="match status" value="1"/>
</dbReference>
<sequence length="283" mass="32591">MAYSSNTLFSLINDLHPGSKAWAIRARVIRLYKQPSFVNKKVIGSVEMVIHDQEGVRIHVSMRPDIYKKFKEVLSEGSLYIIKHFFVNENQGNVKTTNHNHKLGFFRDSVMVKYEDDHFLSFMFNITHLDQLQIDQEFDVTILKDVIGRVISYQKPFEGSNTKKLDFRSKTLNYIQDLLPVLETTKDKPVIVAIQFGRAMKLTNGVKISSGYHVTKVTVNADSDVFKDFMTRLNLRSNAESNKMLSNTDYSIFEEFTTGRAKVKKIAYLNDDKNIRKCSVSNV</sequence>